<dbReference type="GO" id="GO:0009418">
    <property type="term" value="C:pilus shaft"/>
    <property type="evidence" value="ECO:0007669"/>
    <property type="project" value="InterPro"/>
</dbReference>
<dbReference type="InterPro" id="IPR047786">
    <property type="entry name" value="Mfa1_fim"/>
</dbReference>
<dbReference type="Gene3D" id="2.60.40.2580">
    <property type="match status" value="1"/>
</dbReference>
<organism evidence="3 4">
    <name type="scientific">Phocaeicola sartorii</name>
    <dbReference type="NCBI Taxonomy" id="671267"/>
    <lineage>
        <taxon>Bacteria</taxon>
        <taxon>Pseudomonadati</taxon>
        <taxon>Bacteroidota</taxon>
        <taxon>Bacteroidia</taxon>
        <taxon>Bacteroidales</taxon>
        <taxon>Bacteroidaceae</taxon>
        <taxon>Phocaeicola</taxon>
    </lineage>
</organism>
<dbReference type="Pfam" id="PF15495">
    <property type="entry name" value="Fimbrillin_C"/>
    <property type="match status" value="1"/>
</dbReference>
<accession>A0A4S2FK40</accession>
<gene>
    <name evidence="3" type="ORF">E5339_13620</name>
</gene>
<sequence>MIMKKRSFLLAGLAALFMASCSDNDLNQEDKIIEKDANLYMRVSIANPSGQLGRAAESGYEFGSEDEMAISKILFVFYDKDENYVGNTTMNSTDFIKTTPGSDGSQIDVVADLVIPVELKAGVGVPYYAMAYVNPTTSKTTSTDQVSSLETAKTLLRSWNEIIPKKQGGLNENGFTMSNSVYYAAEETNTPVSIAAVIPDGALFEEKKDAEKSETKLKIYVERLAAKVSVKQNANIRETNNTVADGNDTKVLKFVPLAWGVNNVEKTTFLIKNFRQGQNVSRNENTGVSSITALTNLNYGAANTGIQDKETDFSWDWNLPNHFRSFWACSPTYFTGGKYPATASDYKGNSSSYDLVYRSYDDFWNTTVTPAAVGKWGQSFGDDKCLYTLENTCWDEVLTNQAQRALSSVVVVGQYYVLSNESESIEGKTPETFYLRRTTDKNYYYSESDIQTKFITANTIIGKKEGSGDGARFVPSQKWTTDFEINHPGKEVTGTYNAPSRYVTLMLKAEQIGKGYWYQNENGQEIEITSQATLNAANARLYNTLAAQDLGGIIQFTNGMAYFNVPIKHERTGEASTDGNYAAALTGEYGVVRNHLYALTVTGIDGIGIGIRDPEDPIIVPVEEQTYYVYTQLNVLAWRLEKNNVVLKN</sequence>
<comment type="caution">
    <text evidence="3">The sequence shown here is derived from an EMBL/GenBank/DDBJ whole genome shotgun (WGS) entry which is preliminary data.</text>
</comment>
<feature type="domain" description="Minor fimbrium subunit Mfa1 C-terminal" evidence="2">
    <location>
        <begin position="556"/>
        <end position="643"/>
    </location>
</feature>
<dbReference type="Proteomes" id="UP000310760">
    <property type="component" value="Unassembled WGS sequence"/>
</dbReference>
<evidence type="ECO:0000256" key="1">
    <source>
        <dbReference type="SAM" id="SignalP"/>
    </source>
</evidence>
<dbReference type="AlphaFoldDB" id="A0A4S2FK40"/>
<evidence type="ECO:0000313" key="4">
    <source>
        <dbReference type="Proteomes" id="UP000310760"/>
    </source>
</evidence>
<evidence type="ECO:0000259" key="2">
    <source>
        <dbReference type="Pfam" id="PF15495"/>
    </source>
</evidence>
<dbReference type="PROSITE" id="PS51257">
    <property type="entry name" value="PROKAR_LIPOPROTEIN"/>
    <property type="match status" value="1"/>
</dbReference>
<feature type="signal peptide" evidence="1">
    <location>
        <begin position="1"/>
        <end position="24"/>
    </location>
</feature>
<dbReference type="NCBIfam" id="NF038041">
    <property type="entry name" value="fim_Mfa1_fam"/>
    <property type="match status" value="1"/>
</dbReference>
<dbReference type="InterPro" id="IPR029140">
    <property type="entry name" value="Mfa1_C"/>
</dbReference>
<name>A0A4S2FK40_9BACT</name>
<evidence type="ECO:0000313" key="3">
    <source>
        <dbReference type="EMBL" id="TGY69296.1"/>
    </source>
</evidence>
<protein>
    <recommendedName>
        <fullName evidence="2">Minor fimbrium subunit Mfa1 C-terminal domain-containing protein</fullName>
    </recommendedName>
</protein>
<keyword evidence="1" id="KW-0732">Signal</keyword>
<dbReference type="EMBL" id="SRYJ01000030">
    <property type="protein sequence ID" value="TGY69296.1"/>
    <property type="molecule type" value="Genomic_DNA"/>
</dbReference>
<proteinExistence type="predicted"/>
<feature type="chain" id="PRO_5020622934" description="Minor fimbrium subunit Mfa1 C-terminal domain-containing protein" evidence="1">
    <location>
        <begin position="25"/>
        <end position="649"/>
    </location>
</feature>
<reference evidence="3 4" key="1">
    <citation type="submission" date="2019-04" db="EMBL/GenBank/DDBJ databases">
        <title>Microbes associate with the intestines of laboratory mice.</title>
        <authorList>
            <person name="Navarre W."/>
            <person name="Wong E."/>
            <person name="Huang K."/>
            <person name="Tropini C."/>
            <person name="Ng K."/>
            <person name="Yu B."/>
        </authorList>
    </citation>
    <scope>NUCLEOTIDE SEQUENCE [LARGE SCALE GENOMIC DNA]</scope>
    <source>
        <strain evidence="3 4">NM22_B1</strain>
    </source>
</reference>
<dbReference type="Gene3D" id="2.60.40.3690">
    <property type="match status" value="1"/>
</dbReference>